<dbReference type="GO" id="GO:0005886">
    <property type="term" value="C:plasma membrane"/>
    <property type="evidence" value="ECO:0007669"/>
    <property type="project" value="TreeGrafter"/>
</dbReference>
<gene>
    <name evidence="2" type="ORF">IAC68_05445</name>
</gene>
<dbReference type="Pfam" id="PF03729">
    <property type="entry name" value="DUF308"/>
    <property type="match status" value="3"/>
</dbReference>
<evidence type="ECO:0000313" key="2">
    <source>
        <dbReference type="EMBL" id="MBO8429354.1"/>
    </source>
</evidence>
<evidence type="ECO:0000313" key="3">
    <source>
        <dbReference type="Proteomes" id="UP000823635"/>
    </source>
</evidence>
<proteinExistence type="predicted"/>
<reference evidence="2" key="2">
    <citation type="journal article" date="2021" name="PeerJ">
        <title>Extensive microbial diversity within the chicken gut microbiome revealed by metagenomics and culture.</title>
        <authorList>
            <person name="Gilroy R."/>
            <person name="Ravi A."/>
            <person name="Getino M."/>
            <person name="Pursley I."/>
            <person name="Horton D.L."/>
            <person name="Alikhan N.F."/>
            <person name="Baker D."/>
            <person name="Gharbi K."/>
            <person name="Hall N."/>
            <person name="Watson M."/>
            <person name="Adriaenssens E.M."/>
            <person name="Foster-Nyarko E."/>
            <person name="Jarju S."/>
            <person name="Secka A."/>
            <person name="Antonio M."/>
            <person name="Oren A."/>
            <person name="Chaudhuri R.R."/>
            <person name="La Ragione R."/>
            <person name="Hildebrand F."/>
            <person name="Pallen M.J."/>
        </authorList>
    </citation>
    <scope>NUCLEOTIDE SEQUENCE</scope>
    <source>
        <strain evidence="2">15467</strain>
    </source>
</reference>
<feature type="transmembrane region" description="Helical" evidence="1">
    <location>
        <begin position="12"/>
        <end position="31"/>
    </location>
</feature>
<dbReference type="InterPro" id="IPR005325">
    <property type="entry name" value="DUF308_memb"/>
</dbReference>
<dbReference type="PANTHER" id="PTHR34989:SF1">
    <property type="entry name" value="PROTEIN HDED"/>
    <property type="match status" value="1"/>
</dbReference>
<dbReference type="InterPro" id="IPR052712">
    <property type="entry name" value="Acid_resist_chaperone_HdeD"/>
</dbReference>
<name>A0A9D9DKM8_9BACT</name>
<protein>
    <submittedName>
        <fullName evidence="2">DUF308 domain-containing protein</fullName>
    </submittedName>
</protein>
<dbReference type="PANTHER" id="PTHR34989">
    <property type="entry name" value="PROTEIN HDED"/>
    <property type="match status" value="1"/>
</dbReference>
<comment type="caution">
    <text evidence="2">The sequence shown here is derived from an EMBL/GenBank/DDBJ whole genome shotgun (WGS) entry which is preliminary data.</text>
</comment>
<feature type="transmembrane region" description="Helical" evidence="1">
    <location>
        <begin position="72"/>
        <end position="93"/>
    </location>
</feature>
<dbReference type="EMBL" id="JADINB010000123">
    <property type="protein sequence ID" value="MBO8429354.1"/>
    <property type="molecule type" value="Genomic_DNA"/>
</dbReference>
<feature type="transmembrane region" description="Helical" evidence="1">
    <location>
        <begin position="158"/>
        <end position="180"/>
    </location>
</feature>
<keyword evidence="1" id="KW-0812">Transmembrane</keyword>
<accession>A0A9D9DKM8</accession>
<feature type="transmembrane region" description="Helical" evidence="1">
    <location>
        <begin position="99"/>
        <end position="119"/>
    </location>
</feature>
<dbReference type="Proteomes" id="UP000823635">
    <property type="component" value="Unassembled WGS sequence"/>
</dbReference>
<keyword evidence="1" id="KW-1133">Transmembrane helix</keyword>
<organism evidence="2 3">
    <name type="scientific">Candidatus Egerieousia excrementavium</name>
    <dbReference type="NCBI Taxonomy" id="2840778"/>
    <lineage>
        <taxon>Bacteria</taxon>
        <taxon>Pseudomonadati</taxon>
        <taxon>Bacteroidota</taxon>
        <taxon>Bacteroidia</taxon>
        <taxon>Bacteroidales</taxon>
        <taxon>Candidatus Egerieousia</taxon>
    </lineage>
</organism>
<dbReference type="AlphaFoldDB" id="A0A9D9DKM8"/>
<evidence type="ECO:0000256" key="1">
    <source>
        <dbReference type="SAM" id="Phobius"/>
    </source>
</evidence>
<feature type="transmembrane region" description="Helical" evidence="1">
    <location>
        <begin position="37"/>
        <end position="60"/>
    </location>
</feature>
<reference evidence="2" key="1">
    <citation type="submission" date="2020-10" db="EMBL/GenBank/DDBJ databases">
        <authorList>
            <person name="Gilroy R."/>
        </authorList>
    </citation>
    <scope>NUCLEOTIDE SEQUENCE</scope>
    <source>
        <strain evidence="2">15467</strain>
    </source>
</reference>
<sequence>MNIIYSITNRTSSLIRGMIFFVLGILLLFWPDQMLNFIVKILAAVLIVISIVSLVLMYKGDRKVVGEAPSPLSYFAFAAMIVCLVFGVLVFAFPDFFTGIIVFLFGLLLILLGVAQITNMAVSSRYMKLPVWLYIFPVVIAACGIICFFKPFEARSAITVFFGAVVTLYGAVEIASSWMLRKIRFGEDGKYVEIKSEIGK</sequence>
<keyword evidence="1" id="KW-0472">Membrane</keyword>
<feature type="transmembrane region" description="Helical" evidence="1">
    <location>
        <begin position="131"/>
        <end position="152"/>
    </location>
</feature>